<reference evidence="15" key="4">
    <citation type="submission" date="2024-06" db="EMBL/GenBank/DDBJ databases">
        <authorList>
            <consortium name="Mycoplasma californicum genome sequencing consortium"/>
            <person name="Hata E."/>
            <person name="Tanaka K."/>
            <person name="Tamamura Y."/>
        </authorList>
    </citation>
    <scope>NUCLEOTIDE SEQUENCE</scope>
    <source>
        <strain evidence="15">HAZ160_1</strain>
    </source>
</reference>
<dbReference type="InterPro" id="IPR033910">
    <property type="entry name" value="GluRS_core"/>
</dbReference>
<evidence type="ECO:0000256" key="1">
    <source>
        <dbReference type="ARBA" id="ARBA00004496"/>
    </source>
</evidence>
<gene>
    <name evidence="15" type="primary">glnS</name>
    <name evidence="11" type="synonym">gltX</name>
    <name evidence="15" type="ORF">MCAL160_0688</name>
</gene>
<dbReference type="NCBIfam" id="TIGR00464">
    <property type="entry name" value="gltX_bact"/>
    <property type="match status" value="1"/>
</dbReference>
<dbReference type="FunFam" id="3.40.50.620:FF:000007">
    <property type="entry name" value="Glutamate--tRNA ligase"/>
    <property type="match status" value="1"/>
</dbReference>
<evidence type="ECO:0000259" key="14">
    <source>
        <dbReference type="Pfam" id="PF19269"/>
    </source>
</evidence>
<dbReference type="GO" id="GO:0005829">
    <property type="term" value="C:cytosol"/>
    <property type="evidence" value="ECO:0007669"/>
    <property type="project" value="TreeGrafter"/>
</dbReference>
<dbReference type="AlphaFoldDB" id="A0AAT9F8G3"/>
<evidence type="ECO:0000256" key="11">
    <source>
        <dbReference type="HAMAP-Rule" id="MF_00022"/>
    </source>
</evidence>
<dbReference type="GO" id="GO:0006424">
    <property type="term" value="P:glutamyl-tRNA aminoacylation"/>
    <property type="evidence" value="ECO:0007669"/>
    <property type="project" value="UniProtKB-UniRule"/>
</dbReference>
<dbReference type="PRINTS" id="PR00987">
    <property type="entry name" value="TRNASYNTHGLU"/>
</dbReference>
<sequence length="495" mass="57412">MGVVFCWVKKIFFHIIIILALYKWVEVTTMISNKIRTRYAPSPTGYLHIGGARTALFSFLFAKHFNGDFIFRLEDTDVKRNVIDGERSQIENLAWLGIIPDESPQNPNPNCGPYRQSEKLNRYKEIANKLISLGCAYKAYDTPEELQAQHDESDAKGIPSFKYDRNWLKISEEERQKRDANGAYSIRFAMPQNNELAWNDLVRGSISFNSSDIGDWVIMKSDGYPTYNFAVVVDDFDMAITHVLRGEEHITNTPKQLVIYNALGWQYPQFGHLTVITNMEGKKLSKRDTSLKQFIEDYRNEGYVPQAIFNFLALLGWTAADASELMIKEEIIKKFEPERLSKSPSKFDIVKMHWFSKQYFKNQTTDQLATMLNIDANDNWNKLFIETFKESCGTISELRNFYNQYKENHDKCEFGLNDEEIKVAKHFYKLLKNTDFTIENIQKAINETKDELGVSGKKLFMPIRKASTYAEHGPELAKAIFLFGEEVVLKRLNKW</sequence>
<keyword evidence="12" id="KW-0812">Transmembrane</keyword>
<dbReference type="InterPro" id="IPR004527">
    <property type="entry name" value="Glu-tRNA-ligase_bac/mito"/>
</dbReference>
<dbReference type="InterPro" id="IPR020751">
    <property type="entry name" value="aa-tRNA-synth_I_codon-bd_sub2"/>
</dbReference>
<dbReference type="EMBL" id="AP013353">
    <property type="protein sequence ID" value="BAP01150.1"/>
    <property type="molecule type" value="Genomic_DNA"/>
</dbReference>
<dbReference type="GO" id="GO:0004818">
    <property type="term" value="F:glutamate-tRNA ligase activity"/>
    <property type="evidence" value="ECO:0007669"/>
    <property type="project" value="UniProtKB-UniRule"/>
</dbReference>
<evidence type="ECO:0000256" key="10">
    <source>
        <dbReference type="ARBA" id="ARBA00048351"/>
    </source>
</evidence>
<keyword evidence="4 11" id="KW-0963">Cytoplasm</keyword>
<feature type="domain" description="Glutamyl/glutaminyl-tRNA synthetase class Ib catalytic" evidence="13">
    <location>
        <begin position="34"/>
        <end position="354"/>
    </location>
</feature>
<keyword evidence="8 11" id="KW-0648">Protein biosynthesis</keyword>
<evidence type="ECO:0000256" key="3">
    <source>
        <dbReference type="ARBA" id="ARBA00011245"/>
    </source>
</evidence>
<evidence type="ECO:0000256" key="2">
    <source>
        <dbReference type="ARBA" id="ARBA00007894"/>
    </source>
</evidence>
<feature type="transmembrane region" description="Helical" evidence="12">
    <location>
        <begin position="7"/>
        <end position="25"/>
    </location>
</feature>
<dbReference type="InterPro" id="IPR014729">
    <property type="entry name" value="Rossmann-like_a/b/a_fold"/>
</dbReference>
<comment type="caution">
    <text evidence="11">Lacks conserved residue(s) required for the propagation of feature annotation.</text>
</comment>
<keyword evidence="6 11" id="KW-0547">Nucleotide-binding</keyword>
<dbReference type="Gene3D" id="3.40.50.620">
    <property type="entry name" value="HUPs"/>
    <property type="match status" value="1"/>
</dbReference>
<proteinExistence type="inferred from homology"/>
<evidence type="ECO:0000256" key="4">
    <source>
        <dbReference type="ARBA" id="ARBA00022490"/>
    </source>
</evidence>
<reference evidence="15" key="2">
    <citation type="journal article" date="2014" name="Genome Announc.">
        <title>Complete Genome Sequence of Mycoplasma californicum Strain HAZ160_1 from Bovine Mastitic Milk in Japan.</title>
        <authorList>
            <person name="Hata E."/>
            <person name="Murakami K."/>
        </authorList>
    </citation>
    <scope>NUCLEOTIDE SEQUENCE</scope>
    <source>
        <strain evidence="15">HAZ160_1</strain>
    </source>
</reference>
<dbReference type="CDD" id="cd00808">
    <property type="entry name" value="GluRS_core"/>
    <property type="match status" value="1"/>
</dbReference>
<evidence type="ECO:0000256" key="6">
    <source>
        <dbReference type="ARBA" id="ARBA00022741"/>
    </source>
</evidence>
<dbReference type="Pfam" id="PF00749">
    <property type="entry name" value="tRNA-synt_1c"/>
    <property type="match status" value="1"/>
</dbReference>
<dbReference type="Pfam" id="PF19269">
    <property type="entry name" value="Anticodon_2"/>
    <property type="match status" value="1"/>
</dbReference>
<dbReference type="PANTHER" id="PTHR43311">
    <property type="entry name" value="GLUTAMATE--TRNA LIGASE"/>
    <property type="match status" value="1"/>
</dbReference>
<dbReference type="InterPro" id="IPR045462">
    <property type="entry name" value="aa-tRNA-synth_I_cd-bd"/>
</dbReference>
<feature type="short sequence motif" description="'HIGH' region" evidence="11">
    <location>
        <begin position="41"/>
        <end position="51"/>
    </location>
</feature>
<evidence type="ECO:0000256" key="9">
    <source>
        <dbReference type="ARBA" id="ARBA00023146"/>
    </source>
</evidence>
<evidence type="ECO:0000256" key="7">
    <source>
        <dbReference type="ARBA" id="ARBA00022840"/>
    </source>
</evidence>
<comment type="subunit">
    <text evidence="3 11">Monomer.</text>
</comment>
<dbReference type="InterPro" id="IPR020058">
    <property type="entry name" value="Glu/Gln-tRNA-synth_Ib_cat-dom"/>
</dbReference>
<feature type="short sequence motif" description="'KMSKS' region" evidence="11">
    <location>
        <begin position="283"/>
        <end position="287"/>
    </location>
</feature>
<evidence type="ECO:0000256" key="8">
    <source>
        <dbReference type="ARBA" id="ARBA00022917"/>
    </source>
</evidence>
<dbReference type="InterPro" id="IPR001412">
    <property type="entry name" value="aa-tRNA-synth_I_CS"/>
</dbReference>
<protein>
    <recommendedName>
        <fullName evidence="11">Glutamate--tRNA ligase</fullName>
        <ecNumber evidence="11">6.1.1.17</ecNumber>
    </recommendedName>
    <alternativeName>
        <fullName evidence="11">Glutamyl-tRNA synthetase</fullName>
        <shortName evidence="11">GluRS</shortName>
    </alternativeName>
</protein>
<evidence type="ECO:0000256" key="5">
    <source>
        <dbReference type="ARBA" id="ARBA00022598"/>
    </source>
</evidence>
<dbReference type="InterPro" id="IPR049940">
    <property type="entry name" value="GluQ/Sye"/>
</dbReference>
<keyword evidence="12" id="KW-0472">Membrane</keyword>
<keyword evidence="7 11" id="KW-0067">ATP-binding</keyword>
<dbReference type="Gene3D" id="1.10.10.350">
    <property type="match status" value="1"/>
</dbReference>
<reference evidence="15" key="3">
    <citation type="journal article" date="2019" name="Vet. Microbiol.">
        <title>Mutations associated with change of susceptibility to lincosamides and/or macrolides in field and laboratory-derived Mycoplasma californicum strains in Japan, and development of a rapid detection method for these mutations.</title>
        <authorList>
            <person name="Hata E."/>
            <person name="Nagai K."/>
            <person name="Murakami K."/>
        </authorList>
    </citation>
    <scope>NUCLEOTIDE SEQUENCE</scope>
    <source>
        <strain evidence="15">HAZ160_1</strain>
    </source>
</reference>
<comment type="function">
    <text evidence="11">Catalyzes the attachment of glutamate to tRNA(Glu) in a two-step reaction: glutamate is first activated by ATP to form Glu-AMP and then transferred to the acceptor end of tRNA(Glu).</text>
</comment>
<dbReference type="GO" id="GO:0000049">
    <property type="term" value="F:tRNA binding"/>
    <property type="evidence" value="ECO:0007669"/>
    <property type="project" value="InterPro"/>
</dbReference>
<dbReference type="InterPro" id="IPR008925">
    <property type="entry name" value="aa_tRNA-synth_I_cd-bd_sf"/>
</dbReference>
<keyword evidence="12" id="KW-1133">Transmembrane helix</keyword>
<dbReference type="InterPro" id="IPR000924">
    <property type="entry name" value="Glu/Gln-tRNA-synth"/>
</dbReference>
<evidence type="ECO:0000256" key="12">
    <source>
        <dbReference type="SAM" id="Phobius"/>
    </source>
</evidence>
<organism evidence="15">
    <name type="scientific">Mycoplasmopsis californica HAZ160_1</name>
    <dbReference type="NCBI Taxonomy" id="1397850"/>
    <lineage>
        <taxon>Bacteria</taxon>
        <taxon>Bacillati</taxon>
        <taxon>Mycoplasmatota</taxon>
        <taxon>Mycoplasmoidales</taxon>
        <taxon>Metamycoplasmataceae</taxon>
        <taxon>Mycoplasmopsis</taxon>
    </lineage>
</organism>
<comment type="similarity">
    <text evidence="2 11">Belongs to the class-I aminoacyl-tRNA synthetase family. Glutamate--tRNA ligase type 1 subfamily.</text>
</comment>
<comment type="subcellular location">
    <subcellularLocation>
        <location evidence="1 11">Cytoplasm</location>
    </subcellularLocation>
</comment>
<name>A0AAT9F8G3_9BACT</name>
<feature type="binding site" evidence="11">
    <location>
        <position position="286"/>
    </location>
    <ligand>
        <name>ATP</name>
        <dbReference type="ChEBI" id="CHEBI:30616"/>
    </ligand>
</feature>
<dbReference type="HAMAP" id="MF_00022">
    <property type="entry name" value="Glu_tRNA_synth_type1"/>
    <property type="match status" value="1"/>
</dbReference>
<dbReference type="EC" id="6.1.1.17" evidence="11"/>
<comment type="catalytic activity">
    <reaction evidence="10 11">
        <text>tRNA(Glu) + L-glutamate + ATP = L-glutamyl-tRNA(Glu) + AMP + diphosphate</text>
        <dbReference type="Rhea" id="RHEA:23540"/>
        <dbReference type="Rhea" id="RHEA-COMP:9663"/>
        <dbReference type="Rhea" id="RHEA-COMP:9680"/>
        <dbReference type="ChEBI" id="CHEBI:29985"/>
        <dbReference type="ChEBI" id="CHEBI:30616"/>
        <dbReference type="ChEBI" id="CHEBI:33019"/>
        <dbReference type="ChEBI" id="CHEBI:78442"/>
        <dbReference type="ChEBI" id="CHEBI:78520"/>
        <dbReference type="ChEBI" id="CHEBI:456215"/>
        <dbReference type="EC" id="6.1.1.17"/>
    </reaction>
</comment>
<evidence type="ECO:0000313" key="15">
    <source>
        <dbReference type="EMBL" id="BAP01150.1"/>
    </source>
</evidence>
<feature type="domain" description="Aminoacyl-tRNA synthetase class I anticodon-binding" evidence="14">
    <location>
        <begin position="375"/>
        <end position="494"/>
    </location>
</feature>
<accession>A0AAT9F8G3</accession>
<dbReference type="SUPFAM" id="SSF52374">
    <property type="entry name" value="Nucleotidylyl transferase"/>
    <property type="match status" value="1"/>
</dbReference>
<reference evidence="15" key="1">
    <citation type="journal article" date="2014" name="Appl. Environ. Microbiol.">
        <title>Molecular Epidemiology of Cases of Mycoplasma californicum Infection in Japan.</title>
        <authorList>
            <person name="Hata E."/>
            <person name="Suzuki K."/>
            <person name="Hanyu H."/>
            <person name="Itoh M."/>
            <person name="Higuchi H."/>
            <person name="Kobayashi H."/>
        </authorList>
    </citation>
    <scope>NUCLEOTIDE SEQUENCE</scope>
    <source>
        <strain evidence="15">HAZ160_1</strain>
    </source>
</reference>
<dbReference type="GO" id="GO:0008270">
    <property type="term" value="F:zinc ion binding"/>
    <property type="evidence" value="ECO:0007669"/>
    <property type="project" value="InterPro"/>
</dbReference>
<keyword evidence="5 11" id="KW-0436">Ligase</keyword>
<dbReference type="PANTHER" id="PTHR43311:SF2">
    <property type="entry name" value="GLUTAMATE--TRNA LIGASE, MITOCHONDRIAL-RELATED"/>
    <property type="match status" value="1"/>
</dbReference>
<dbReference type="GO" id="GO:0005524">
    <property type="term" value="F:ATP binding"/>
    <property type="evidence" value="ECO:0007669"/>
    <property type="project" value="UniProtKB-UniRule"/>
</dbReference>
<keyword evidence="9 11" id="KW-0030">Aminoacyl-tRNA synthetase</keyword>
<dbReference type="KEGG" id="mcm:MCAL160_0688"/>
<evidence type="ECO:0000259" key="13">
    <source>
        <dbReference type="Pfam" id="PF00749"/>
    </source>
</evidence>
<dbReference type="SUPFAM" id="SSF48163">
    <property type="entry name" value="An anticodon-binding domain of class I aminoacyl-tRNA synthetases"/>
    <property type="match status" value="1"/>
</dbReference>
<dbReference type="PROSITE" id="PS00178">
    <property type="entry name" value="AA_TRNA_LIGASE_I"/>
    <property type="match status" value="1"/>
</dbReference>